<dbReference type="GO" id="GO:0003677">
    <property type="term" value="F:DNA binding"/>
    <property type="evidence" value="ECO:0007669"/>
    <property type="project" value="InterPro"/>
</dbReference>
<dbReference type="Pfam" id="PF01609">
    <property type="entry name" value="DDE_Tnp_1"/>
    <property type="match status" value="1"/>
</dbReference>
<dbReference type="InterPro" id="IPR047654">
    <property type="entry name" value="IS1634_transpos"/>
</dbReference>
<sequence>MIDGDAQVKSTRFVKTTAAGRKLDEKALERARRLVGLKGYVTNIPAEIMAPTEVISSYHDLWHVEQSFRMSKTDLRARPMFHRTRDAIEAHLTIVFTALAMSRYMQAKTGFSIRKIIRTLRPVLEVDVDIGGHTHTATEPLTDDAPHIITAIDTGKSVGH</sequence>
<reference evidence="2 3" key="1">
    <citation type="submission" date="2020-07" db="EMBL/GenBank/DDBJ databases">
        <title>Sequencing the genomes of 1000 actinobacteria strains.</title>
        <authorList>
            <person name="Klenk H.-P."/>
        </authorList>
    </citation>
    <scope>NUCLEOTIDE SEQUENCE [LARGE SCALE GENOMIC DNA]</scope>
    <source>
        <strain evidence="2 3">CXB654</strain>
    </source>
</reference>
<comment type="caution">
    <text evidence="2">The sequence shown here is derived from an EMBL/GenBank/DDBJ whole genome shotgun (WGS) entry which is preliminary data.</text>
</comment>
<dbReference type="GO" id="GO:0004803">
    <property type="term" value="F:transposase activity"/>
    <property type="evidence" value="ECO:0007669"/>
    <property type="project" value="InterPro"/>
</dbReference>
<evidence type="ECO:0000313" key="2">
    <source>
        <dbReference type="EMBL" id="NYE48048.1"/>
    </source>
</evidence>
<dbReference type="AlphaFoldDB" id="A0A852TVU2"/>
<organism evidence="2 3">
    <name type="scientific">Spinactinospora alkalitolerans</name>
    <dbReference type="NCBI Taxonomy" id="687207"/>
    <lineage>
        <taxon>Bacteria</taxon>
        <taxon>Bacillati</taxon>
        <taxon>Actinomycetota</taxon>
        <taxon>Actinomycetes</taxon>
        <taxon>Streptosporangiales</taxon>
        <taxon>Nocardiopsidaceae</taxon>
        <taxon>Spinactinospora</taxon>
    </lineage>
</organism>
<dbReference type="GO" id="GO:0006313">
    <property type="term" value="P:DNA transposition"/>
    <property type="evidence" value="ECO:0007669"/>
    <property type="project" value="InterPro"/>
</dbReference>
<dbReference type="Proteomes" id="UP000589036">
    <property type="component" value="Unassembled WGS sequence"/>
</dbReference>
<proteinExistence type="predicted"/>
<name>A0A852TVU2_9ACTN</name>
<dbReference type="EMBL" id="JACCCC010000001">
    <property type="protein sequence ID" value="NYE48048.1"/>
    <property type="molecule type" value="Genomic_DNA"/>
</dbReference>
<dbReference type="SUPFAM" id="SSF53098">
    <property type="entry name" value="Ribonuclease H-like"/>
    <property type="match status" value="1"/>
</dbReference>
<feature type="domain" description="Transposase IS4-like" evidence="1">
    <location>
        <begin position="22"/>
        <end position="100"/>
    </location>
</feature>
<keyword evidence="3" id="KW-1185">Reference proteome</keyword>
<protein>
    <submittedName>
        <fullName evidence="2">Transposase</fullName>
    </submittedName>
</protein>
<dbReference type="InterPro" id="IPR012337">
    <property type="entry name" value="RNaseH-like_sf"/>
</dbReference>
<accession>A0A852TVU2</accession>
<dbReference type="NCBIfam" id="NF033559">
    <property type="entry name" value="transpos_IS1634"/>
    <property type="match status" value="1"/>
</dbReference>
<gene>
    <name evidence="2" type="ORF">HDA32_003168</name>
</gene>
<dbReference type="InterPro" id="IPR002559">
    <property type="entry name" value="Transposase_11"/>
</dbReference>
<evidence type="ECO:0000259" key="1">
    <source>
        <dbReference type="Pfam" id="PF01609"/>
    </source>
</evidence>
<evidence type="ECO:0000313" key="3">
    <source>
        <dbReference type="Proteomes" id="UP000589036"/>
    </source>
</evidence>